<evidence type="ECO:0000313" key="1">
    <source>
        <dbReference type="EMBL" id="PMS21034.1"/>
    </source>
</evidence>
<name>A0A2N7VV64_9BURK</name>
<dbReference type="RefSeq" id="WP_102611431.1">
    <property type="nucleotide sequence ID" value="NZ_CADIKD010000005.1"/>
</dbReference>
<dbReference type="Proteomes" id="UP000235347">
    <property type="component" value="Unassembled WGS sequence"/>
</dbReference>
<comment type="caution">
    <text evidence="1">The sequence shown here is derived from an EMBL/GenBank/DDBJ whole genome shotgun (WGS) entry which is preliminary data.</text>
</comment>
<accession>A0A2N7VV64</accession>
<organism evidence="1 2">
    <name type="scientific">Trinickia soli</name>
    <dbReference type="NCBI Taxonomy" id="380675"/>
    <lineage>
        <taxon>Bacteria</taxon>
        <taxon>Pseudomonadati</taxon>
        <taxon>Pseudomonadota</taxon>
        <taxon>Betaproteobacteria</taxon>
        <taxon>Burkholderiales</taxon>
        <taxon>Burkholderiaceae</taxon>
        <taxon>Trinickia</taxon>
    </lineage>
</organism>
<keyword evidence="2" id="KW-1185">Reference proteome</keyword>
<evidence type="ECO:0000313" key="2">
    <source>
        <dbReference type="Proteomes" id="UP000235347"/>
    </source>
</evidence>
<proteinExistence type="predicted"/>
<protein>
    <submittedName>
        <fullName evidence="1">Uncharacterized protein</fullName>
    </submittedName>
</protein>
<sequence length="89" mass="9490">MTSLKIENLDLAKDLDSRAMSGVRGGTLGYYPLLPFSPVHISDTTNFSAQQLIGQTNNIVSNNGNNVAFASGLSTKINPTQTATNTINF</sequence>
<reference evidence="1 2" key="1">
    <citation type="submission" date="2018-01" db="EMBL/GenBank/DDBJ databases">
        <title>Whole genome analyses suggest that Burkholderia sensu lato contains two further novel genera in the rhizoxinica-symbiotica group Mycetohabitans gen. nov., and Trinickia gen. nov.: implications for the evolution of diazotrophy and nodulation in the Burkholderiaceae.</title>
        <authorList>
            <person name="Estrada-de los Santos P."/>
            <person name="Palmer M."/>
            <person name="Chavez-Ramirez B."/>
            <person name="Beukes C."/>
            <person name="Steenkamp E.T."/>
            <person name="Hirsch A.M."/>
            <person name="Manyaka P."/>
            <person name="Maluk M."/>
            <person name="Lafos M."/>
            <person name="Crook M."/>
            <person name="Gross E."/>
            <person name="Simon M.F."/>
            <person name="Bueno dos Reis Junior F."/>
            <person name="Poole P.S."/>
            <person name="Venter S.N."/>
            <person name="James E.K."/>
        </authorList>
    </citation>
    <scope>NUCLEOTIDE SEQUENCE [LARGE SCALE GENOMIC DNA]</scope>
    <source>
        <strain evidence="1 2">GP25-8</strain>
    </source>
</reference>
<dbReference type="AlphaFoldDB" id="A0A2N7VV64"/>
<gene>
    <name evidence="1" type="ORF">C0Z19_19300</name>
</gene>
<dbReference type="EMBL" id="PNYB01000017">
    <property type="protein sequence ID" value="PMS21034.1"/>
    <property type="molecule type" value="Genomic_DNA"/>
</dbReference>